<keyword evidence="6" id="KW-1185">Reference proteome</keyword>
<feature type="binding site" evidence="3">
    <location>
        <begin position="182"/>
        <end position="183"/>
    </location>
    <ligand>
        <name>substrate</name>
    </ligand>
</feature>
<dbReference type="Proteomes" id="UP000726170">
    <property type="component" value="Unassembled WGS sequence"/>
</dbReference>
<evidence type="ECO:0000256" key="2">
    <source>
        <dbReference type="ARBA" id="ARBA00023080"/>
    </source>
</evidence>
<feature type="binding site" evidence="3">
    <location>
        <position position="41"/>
    </location>
    <ligand>
        <name>Mg(2+)</name>
        <dbReference type="ChEBI" id="CHEBI:18420"/>
    </ligand>
</feature>
<sequence>MKKLIIASNNKNKIKEIKEILDGLNIDVISLKEAGIDIEVEETGDTFIENAYIKALEIFKLFKEDNYMVLADDSGLSVEALGGQPGIYSARFAGEHGNDKKNNEKLLNMMKDVENRKGKFICAMVLIIDENNTIKVQGEVEGVIGYEEKGIHGFGYDPLFCYPEYNMTFGEMEGNLKNNISHRRRALNELEKKIKEYFQGE</sequence>
<dbReference type="EC" id="3.6.1.66" evidence="3"/>
<feature type="active site" description="Proton acceptor" evidence="3">
    <location>
        <position position="73"/>
    </location>
</feature>
<proteinExistence type="inferred from homology"/>
<dbReference type="RefSeq" id="WP_216439923.1">
    <property type="nucleotide sequence ID" value="NZ_JAHLQF010000003.1"/>
</dbReference>
<dbReference type="NCBIfam" id="NF011397">
    <property type="entry name" value="PRK14822.1"/>
    <property type="match status" value="1"/>
</dbReference>
<keyword evidence="3" id="KW-0460">Magnesium</keyword>
<organism evidence="5 6">
    <name type="scientific">Clostridium mobile</name>
    <dbReference type="NCBI Taxonomy" id="2841512"/>
    <lineage>
        <taxon>Bacteria</taxon>
        <taxon>Bacillati</taxon>
        <taxon>Bacillota</taxon>
        <taxon>Clostridia</taxon>
        <taxon>Eubacteriales</taxon>
        <taxon>Clostridiaceae</taxon>
        <taxon>Clostridium</taxon>
    </lineage>
</organism>
<feature type="binding site" evidence="3">
    <location>
        <begin position="154"/>
        <end position="157"/>
    </location>
    <ligand>
        <name>substrate</name>
    </ligand>
</feature>
<reference evidence="5 6" key="1">
    <citation type="submission" date="2021-06" db="EMBL/GenBank/DDBJ databases">
        <authorList>
            <person name="Sun Q."/>
            <person name="Li D."/>
        </authorList>
    </citation>
    <scope>NUCLEOTIDE SEQUENCE [LARGE SCALE GENOMIC DNA]</scope>
    <source>
        <strain evidence="5 6">MSJ-11</strain>
    </source>
</reference>
<keyword evidence="2 3" id="KW-0546">Nucleotide metabolism</keyword>
<dbReference type="NCBIfam" id="TIGR00042">
    <property type="entry name" value="RdgB/HAM1 family non-canonical purine NTP pyrophosphatase"/>
    <property type="match status" value="1"/>
</dbReference>
<evidence type="ECO:0000256" key="1">
    <source>
        <dbReference type="ARBA" id="ARBA00022801"/>
    </source>
</evidence>
<dbReference type="HAMAP" id="MF_01405">
    <property type="entry name" value="Non_canon_purine_NTPase"/>
    <property type="match status" value="1"/>
</dbReference>
<evidence type="ECO:0000313" key="5">
    <source>
        <dbReference type="EMBL" id="MBU5485374.1"/>
    </source>
</evidence>
<feature type="binding site" evidence="3">
    <location>
        <begin position="8"/>
        <end position="13"/>
    </location>
    <ligand>
        <name>substrate</name>
    </ligand>
</feature>
<feature type="binding site" evidence="3">
    <location>
        <position position="74"/>
    </location>
    <ligand>
        <name>substrate</name>
    </ligand>
</feature>
<dbReference type="PANTHER" id="PTHR11067">
    <property type="entry name" value="INOSINE TRIPHOSPHATE PYROPHOSPHATASE/HAM1 PROTEIN"/>
    <property type="match status" value="1"/>
</dbReference>
<feature type="binding site" evidence="3">
    <location>
        <position position="177"/>
    </location>
    <ligand>
        <name>substrate</name>
    </ligand>
</feature>
<dbReference type="InterPro" id="IPR020922">
    <property type="entry name" value="dITP/XTP_pyrophosphatase"/>
</dbReference>
<protein>
    <recommendedName>
        <fullName evidence="3">dITP/XTP pyrophosphatase</fullName>
        <ecNumber evidence="3">3.6.1.66</ecNumber>
    </recommendedName>
    <alternativeName>
        <fullName evidence="3">Non-canonical purine NTP pyrophosphatase</fullName>
    </alternativeName>
    <alternativeName>
        <fullName evidence="3">Non-standard purine NTP pyrophosphatase</fullName>
    </alternativeName>
    <alternativeName>
        <fullName evidence="3">Nucleoside-triphosphate diphosphatase</fullName>
    </alternativeName>
    <alternativeName>
        <fullName evidence="3">Nucleoside-triphosphate pyrophosphatase</fullName>
        <shortName evidence="3">NTPase</shortName>
    </alternativeName>
</protein>
<accession>A0ABS6EJJ1</accession>
<dbReference type="CDD" id="cd00515">
    <property type="entry name" value="HAM1"/>
    <property type="match status" value="1"/>
</dbReference>
<comment type="catalytic activity">
    <reaction evidence="3">
        <text>dITP + H2O = dIMP + diphosphate + H(+)</text>
        <dbReference type="Rhea" id="RHEA:28342"/>
        <dbReference type="ChEBI" id="CHEBI:15377"/>
        <dbReference type="ChEBI" id="CHEBI:15378"/>
        <dbReference type="ChEBI" id="CHEBI:33019"/>
        <dbReference type="ChEBI" id="CHEBI:61194"/>
        <dbReference type="ChEBI" id="CHEBI:61382"/>
        <dbReference type="EC" id="3.6.1.66"/>
    </reaction>
</comment>
<comment type="similarity">
    <text evidence="3 4">Belongs to the HAM1 NTPase family.</text>
</comment>
<dbReference type="Pfam" id="PF01725">
    <property type="entry name" value="Ham1p_like"/>
    <property type="match status" value="1"/>
</dbReference>
<dbReference type="EMBL" id="JAHLQF010000003">
    <property type="protein sequence ID" value="MBU5485374.1"/>
    <property type="molecule type" value="Genomic_DNA"/>
</dbReference>
<evidence type="ECO:0000256" key="4">
    <source>
        <dbReference type="RuleBase" id="RU003781"/>
    </source>
</evidence>
<comment type="caution">
    <text evidence="5">The sequence shown here is derived from an EMBL/GenBank/DDBJ whole genome shotgun (WGS) entry which is preliminary data.</text>
</comment>
<keyword evidence="3" id="KW-0547">Nucleotide-binding</keyword>
<dbReference type="PANTHER" id="PTHR11067:SF9">
    <property type="entry name" value="INOSINE TRIPHOSPHATE PYROPHOSPHATASE"/>
    <property type="match status" value="1"/>
</dbReference>
<comment type="function">
    <text evidence="3">Pyrophosphatase that catalyzes the hydrolysis of nucleoside triphosphates to their monophosphate derivatives, with a high preference for the non-canonical purine nucleotides XTP (xanthosine triphosphate), dITP (deoxyinosine triphosphate) and ITP. Seems to function as a house-cleaning enzyme that removes non-canonical purine nucleotides from the nucleotide pool, thus preventing their incorporation into DNA/RNA and avoiding chromosomal lesions.</text>
</comment>
<dbReference type="GO" id="GO:0036220">
    <property type="term" value="F:ITP diphosphatase activity"/>
    <property type="evidence" value="ECO:0007669"/>
    <property type="project" value="UniProtKB-EC"/>
</dbReference>
<dbReference type="InterPro" id="IPR002637">
    <property type="entry name" value="RdgB/HAM1"/>
</dbReference>
<keyword evidence="3" id="KW-0479">Metal-binding</keyword>
<comment type="subunit">
    <text evidence="3">Homodimer.</text>
</comment>
<evidence type="ECO:0000256" key="3">
    <source>
        <dbReference type="HAMAP-Rule" id="MF_01405"/>
    </source>
</evidence>
<comment type="catalytic activity">
    <reaction evidence="3">
        <text>XTP + H2O = XMP + diphosphate + H(+)</text>
        <dbReference type="Rhea" id="RHEA:28610"/>
        <dbReference type="ChEBI" id="CHEBI:15377"/>
        <dbReference type="ChEBI" id="CHEBI:15378"/>
        <dbReference type="ChEBI" id="CHEBI:33019"/>
        <dbReference type="ChEBI" id="CHEBI:57464"/>
        <dbReference type="ChEBI" id="CHEBI:61314"/>
        <dbReference type="EC" id="3.6.1.66"/>
    </reaction>
</comment>
<keyword evidence="1 3" id="KW-0378">Hydrolase</keyword>
<comment type="catalytic activity">
    <reaction evidence="3">
        <text>ITP + H2O = IMP + diphosphate + H(+)</text>
        <dbReference type="Rhea" id="RHEA:29399"/>
        <dbReference type="ChEBI" id="CHEBI:15377"/>
        <dbReference type="ChEBI" id="CHEBI:15378"/>
        <dbReference type="ChEBI" id="CHEBI:33019"/>
        <dbReference type="ChEBI" id="CHEBI:58053"/>
        <dbReference type="ChEBI" id="CHEBI:61402"/>
        <dbReference type="EC" id="3.6.1.66"/>
    </reaction>
</comment>
<name>A0ABS6EJJ1_9CLOT</name>
<gene>
    <name evidence="5" type="ORF">KQI86_13605</name>
</gene>
<feature type="binding site" evidence="3">
    <location>
        <position position="73"/>
    </location>
    <ligand>
        <name>Mg(2+)</name>
        <dbReference type="ChEBI" id="CHEBI:18420"/>
    </ligand>
</feature>
<comment type="cofactor">
    <cofactor evidence="3">
        <name>Mg(2+)</name>
        <dbReference type="ChEBI" id="CHEBI:18420"/>
    </cofactor>
    <text evidence="3">Binds 1 Mg(2+) ion per subunit.</text>
</comment>
<evidence type="ECO:0000313" key="6">
    <source>
        <dbReference type="Proteomes" id="UP000726170"/>
    </source>
</evidence>